<sequence length="162" mass="16789">CTGRIRREVALAGKPAAVAWAADGRFVYVAESGAGTVAEVARNGRLTRRLEVGPRPIGLALAPRRGWLLAANSATDTVSIVELAGGRERARVPVTRMPYLLAVSPDEKLAVVGNRLPAGKATDPATSAVVTLIDLESLSKAADVRLPPNSVNVHGVAIAPDG</sequence>
<dbReference type="AlphaFoldDB" id="X0ZD69"/>
<proteinExistence type="predicted"/>
<gene>
    <name evidence="1" type="ORF">S01H1_83574</name>
</gene>
<reference evidence="1" key="1">
    <citation type="journal article" date="2014" name="Front. Microbiol.">
        <title>High frequency of phylogenetically diverse reductive dehalogenase-homologous genes in deep subseafloor sedimentary metagenomes.</title>
        <authorList>
            <person name="Kawai M."/>
            <person name="Futagami T."/>
            <person name="Toyoda A."/>
            <person name="Takaki Y."/>
            <person name="Nishi S."/>
            <person name="Hori S."/>
            <person name="Arai W."/>
            <person name="Tsubouchi T."/>
            <person name="Morono Y."/>
            <person name="Uchiyama I."/>
            <person name="Ito T."/>
            <person name="Fujiyama A."/>
            <person name="Inagaki F."/>
            <person name="Takami H."/>
        </authorList>
    </citation>
    <scope>NUCLEOTIDE SEQUENCE</scope>
    <source>
        <strain evidence="1">Expedition CK06-06</strain>
    </source>
</reference>
<accession>X0ZD69</accession>
<feature type="non-terminal residue" evidence="1">
    <location>
        <position position="162"/>
    </location>
</feature>
<comment type="caution">
    <text evidence="1">The sequence shown here is derived from an EMBL/GenBank/DDBJ whole genome shotgun (WGS) entry which is preliminary data.</text>
</comment>
<dbReference type="PANTHER" id="PTHR47197:SF3">
    <property type="entry name" value="DIHYDRO-HEME D1 DEHYDROGENASE"/>
    <property type="match status" value="1"/>
</dbReference>
<dbReference type="PANTHER" id="PTHR47197">
    <property type="entry name" value="PROTEIN NIRF"/>
    <property type="match status" value="1"/>
</dbReference>
<protein>
    <recommendedName>
        <fullName evidence="2">YncE family protein</fullName>
    </recommendedName>
</protein>
<feature type="non-terminal residue" evidence="1">
    <location>
        <position position="1"/>
    </location>
</feature>
<organism evidence="1">
    <name type="scientific">marine sediment metagenome</name>
    <dbReference type="NCBI Taxonomy" id="412755"/>
    <lineage>
        <taxon>unclassified sequences</taxon>
        <taxon>metagenomes</taxon>
        <taxon>ecological metagenomes</taxon>
    </lineage>
</organism>
<dbReference type="EMBL" id="BARS01056847">
    <property type="protein sequence ID" value="GAG46321.1"/>
    <property type="molecule type" value="Genomic_DNA"/>
</dbReference>
<dbReference type="InterPro" id="IPR015943">
    <property type="entry name" value="WD40/YVTN_repeat-like_dom_sf"/>
</dbReference>
<evidence type="ECO:0008006" key="2">
    <source>
        <dbReference type="Google" id="ProtNLM"/>
    </source>
</evidence>
<dbReference type="InterPro" id="IPR051200">
    <property type="entry name" value="Host-pathogen_enzymatic-act"/>
</dbReference>
<dbReference type="Gene3D" id="2.130.10.10">
    <property type="entry name" value="YVTN repeat-like/Quinoprotein amine dehydrogenase"/>
    <property type="match status" value="2"/>
</dbReference>
<dbReference type="InterPro" id="IPR011045">
    <property type="entry name" value="N2O_reductase_N"/>
</dbReference>
<name>X0ZD69_9ZZZZ</name>
<dbReference type="SUPFAM" id="SSF50974">
    <property type="entry name" value="Nitrous oxide reductase, N-terminal domain"/>
    <property type="match status" value="1"/>
</dbReference>
<evidence type="ECO:0000313" key="1">
    <source>
        <dbReference type="EMBL" id="GAG46321.1"/>
    </source>
</evidence>